<dbReference type="GO" id="GO:0005829">
    <property type="term" value="C:cytosol"/>
    <property type="evidence" value="ECO:0007669"/>
    <property type="project" value="TreeGrafter"/>
</dbReference>
<organism evidence="4 5">
    <name type="scientific">Geodia barretti</name>
    <name type="common">Barrett's horny sponge</name>
    <dbReference type="NCBI Taxonomy" id="519541"/>
    <lineage>
        <taxon>Eukaryota</taxon>
        <taxon>Metazoa</taxon>
        <taxon>Porifera</taxon>
        <taxon>Demospongiae</taxon>
        <taxon>Heteroscleromorpha</taxon>
        <taxon>Tetractinellida</taxon>
        <taxon>Astrophorina</taxon>
        <taxon>Geodiidae</taxon>
        <taxon>Geodia</taxon>
    </lineage>
</organism>
<feature type="non-terminal residue" evidence="4">
    <location>
        <position position="1"/>
    </location>
</feature>
<dbReference type="EMBL" id="CASHTH010001763">
    <property type="protein sequence ID" value="CAI8019579.1"/>
    <property type="molecule type" value="Genomic_DNA"/>
</dbReference>
<evidence type="ECO:0000256" key="2">
    <source>
        <dbReference type="ARBA" id="ARBA00022552"/>
    </source>
</evidence>
<dbReference type="PANTHER" id="PTHR31760:SF0">
    <property type="entry name" value="S-ADENOSYL-L-METHIONINE-DEPENDENT METHYLTRANSFERASES SUPERFAMILY PROTEIN"/>
    <property type="match status" value="1"/>
</dbReference>
<keyword evidence="1" id="KW-0963">Cytoplasm</keyword>
<evidence type="ECO:0000313" key="4">
    <source>
        <dbReference type="EMBL" id="CAI8019579.1"/>
    </source>
</evidence>
<proteinExistence type="predicted"/>
<dbReference type="AlphaFoldDB" id="A0AA35RYI3"/>
<dbReference type="PANTHER" id="PTHR31760">
    <property type="entry name" value="S-ADENOSYL-L-METHIONINE-DEPENDENT METHYLTRANSFERASES SUPERFAMILY PROTEIN"/>
    <property type="match status" value="1"/>
</dbReference>
<keyword evidence="4" id="KW-0489">Methyltransferase</keyword>
<protein>
    <submittedName>
        <fullName evidence="4">Ribosomal RNA small subunit methyltransferase G</fullName>
    </submittedName>
</protein>
<sequence length="163" mass="17884">GRRSRLPGLPLKLACPDIRLTLLESTGKKANFLRHVVETLGLPDVEVLTGRAEELAHRQELRGDFDVTLARGLARLPTMLEYTLPFTRRGGVVAAWKHGGERLEAELESAQRALQILGGSVRTIYPVTATGLTDNRVVMVIEKVKATPGDYPRRTGVPGKQPL</sequence>
<keyword evidence="2" id="KW-0698">rRNA processing</keyword>
<dbReference type="GO" id="GO:0070043">
    <property type="term" value="F:rRNA (guanine-N7-)-methyltransferase activity"/>
    <property type="evidence" value="ECO:0007669"/>
    <property type="project" value="TreeGrafter"/>
</dbReference>
<evidence type="ECO:0000256" key="3">
    <source>
        <dbReference type="ARBA" id="ARBA00022679"/>
    </source>
</evidence>
<keyword evidence="5" id="KW-1185">Reference proteome</keyword>
<evidence type="ECO:0000313" key="5">
    <source>
        <dbReference type="Proteomes" id="UP001174909"/>
    </source>
</evidence>
<comment type="caution">
    <text evidence="4">The sequence shown here is derived from an EMBL/GenBank/DDBJ whole genome shotgun (WGS) entry which is preliminary data.</text>
</comment>
<dbReference type="Pfam" id="PF02527">
    <property type="entry name" value="GidB"/>
    <property type="match status" value="1"/>
</dbReference>
<gene>
    <name evidence="4" type="ORF">GBAR_LOCUS11761</name>
</gene>
<dbReference type="SUPFAM" id="SSF53335">
    <property type="entry name" value="S-adenosyl-L-methionine-dependent methyltransferases"/>
    <property type="match status" value="1"/>
</dbReference>
<evidence type="ECO:0000256" key="1">
    <source>
        <dbReference type="ARBA" id="ARBA00022490"/>
    </source>
</evidence>
<dbReference type="Gene3D" id="3.40.50.150">
    <property type="entry name" value="Vaccinia Virus protein VP39"/>
    <property type="match status" value="1"/>
</dbReference>
<name>A0AA35RYI3_GEOBA</name>
<dbReference type="InterPro" id="IPR003682">
    <property type="entry name" value="rRNA_ssu_MeTfrase_G"/>
</dbReference>
<reference evidence="4" key="1">
    <citation type="submission" date="2023-03" db="EMBL/GenBank/DDBJ databases">
        <authorList>
            <person name="Steffen K."/>
            <person name="Cardenas P."/>
        </authorList>
    </citation>
    <scope>NUCLEOTIDE SEQUENCE</scope>
</reference>
<dbReference type="Proteomes" id="UP001174909">
    <property type="component" value="Unassembled WGS sequence"/>
</dbReference>
<accession>A0AA35RYI3</accession>
<keyword evidence="3" id="KW-0808">Transferase</keyword>
<dbReference type="InterPro" id="IPR029063">
    <property type="entry name" value="SAM-dependent_MTases_sf"/>
</dbReference>